<accession>E4U097</accession>
<dbReference type="InterPro" id="IPR000014">
    <property type="entry name" value="PAS"/>
</dbReference>
<dbReference type="RefSeq" id="WP_013460480.1">
    <property type="nucleotide sequence ID" value="NC_014762.1"/>
</dbReference>
<dbReference type="HOGENOM" id="CLU_097884_0_1_7"/>
<dbReference type="SUPFAM" id="SSF55785">
    <property type="entry name" value="PYP-like sensor domain (PAS domain)"/>
    <property type="match status" value="1"/>
</dbReference>
<evidence type="ECO:0000259" key="1">
    <source>
        <dbReference type="PROSITE" id="PS50112"/>
    </source>
</evidence>
<reference evidence="2 3" key="1">
    <citation type="journal article" date="2012" name="Stand. Genomic Sci.">
        <title>Complete genome sequence of the sulfur compounds oxidizing chemolithoautotroph Sulfuricurvum kujiense type strain (YK-1(T)).</title>
        <authorList>
            <person name="Han C."/>
            <person name="Kotsyurbenko O."/>
            <person name="Chertkov O."/>
            <person name="Held B."/>
            <person name="Lapidus A."/>
            <person name="Nolan M."/>
            <person name="Lucas S."/>
            <person name="Hammon N."/>
            <person name="Deshpande S."/>
            <person name="Cheng J.F."/>
            <person name="Tapia R."/>
            <person name="Goodwin L.A."/>
            <person name="Pitluck S."/>
            <person name="Liolios K."/>
            <person name="Pagani I."/>
            <person name="Ivanova N."/>
            <person name="Mavromatis K."/>
            <person name="Mikhailova N."/>
            <person name="Pati A."/>
            <person name="Chen A."/>
            <person name="Palaniappan K."/>
            <person name="Land M."/>
            <person name="Hauser L."/>
            <person name="Chang Y.J."/>
            <person name="Jeffries C.D."/>
            <person name="Brambilla E.M."/>
            <person name="Rohde M."/>
            <person name="Spring S."/>
            <person name="Sikorski J."/>
            <person name="Goker M."/>
            <person name="Woyke T."/>
            <person name="Bristow J."/>
            <person name="Eisen J.A."/>
            <person name="Markowitz V."/>
            <person name="Hugenholtz P."/>
            <person name="Kyrpides N.C."/>
            <person name="Klenk H.P."/>
            <person name="Detter J.C."/>
        </authorList>
    </citation>
    <scope>NUCLEOTIDE SEQUENCE [LARGE SCALE GENOMIC DNA]</scope>
    <source>
        <strain evidence="3">ATCC BAA-921 / DSM 16994 / JCM 11577 / YK-1</strain>
    </source>
</reference>
<name>E4U097_SULKY</name>
<dbReference type="PROSITE" id="PS50112">
    <property type="entry name" value="PAS"/>
    <property type="match status" value="1"/>
</dbReference>
<sequence>MSREIFFDEKAFIISKTCTKGKITYGNELFLQMSGYAPSEIIGAPHNILRHSDMPSTVFKLLWETIRRKEEIFALVVNKAKNDDFYWVMAHVTPSFDDHGEIIGYHSVRRKPSTKMLDIIKPIYKTVLEAERKGGIHTGEKKLMEILQSTGKSYEEFILSI</sequence>
<evidence type="ECO:0000313" key="3">
    <source>
        <dbReference type="Proteomes" id="UP000008721"/>
    </source>
</evidence>
<gene>
    <name evidence="2" type="ordered locus">Sulku_1622</name>
</gene>
<dbReference type="Proteomes" id="UP000008721">
    <property type="component" value="Chromosome"/>
</dbReference>
<evidence type="ECO:0000313" key="2">
    <source>
        <dbReference type="EMBL" id="ADR34283.1"/>
    </source>
</evidence>
<dbReference type="STRING" id="709032.Sulku_1622"/>
<proteinExistence type="predicted"/>
<dbReference type="InterPro" id="IPR013655">
    <property type="entry name" value="PAS_fold_3"/>
</dbReference>
<dbReference type="OrthoDB" id="9806477at2"/>
<protein>
    <submittedName>
        <fullName evidence="2">PAS sensor protein</fullName>
    </submittedName>
</protein>
<dbReference type="Gene3D" id="3.30.450.20">
    <property type="entry name" value="PAS domain"/>
    <property type="match status" value="1"/>
</dbReference>
<keyword evidence="3" id="KW-1185">Reference proteome</keyword>
<feature type="domain" description="PAS" evidence="1">
    <location>
        <begin position="20"/>
        <end position="43"/>
    </location>
</feature>
<dbReference type="Pfam" id="PF08447">
    <property type="entry name" value="PAS_3"/>
    <property type="match status" value="1"/>
</dbReference>
<dbReference type="AlphaFoldDB" id="E4U097"/>
<dbReference type="NCBIfam" id="TIGR00229">
    <property type="entry name" value="sensory_box"/>
    <property type="match status" value="1"/>
</dbReference>
<dbReference type="KEGG" id="sku:Sulku_1622"/>
<dbReference type="CDD" id="cd00130">
    <property type="entry name" value="PAS"/>
    <property type="match status" value="1"/>
</dbReference>
<dbReference type="EMBL" id="CP002355">
    <property type="protein sequence ID" value="ADR34283.1"/>
    <property type="molecule type" value="Genomic_DNA"/>
</dbReference>
<dbReference type="InterPro" id="IPR035965">
    <property type="entry name" value="PAS-like_dom_sf"/>
</dbReference>
<organism evidence="2 3">
    <name type="scientific">Sulfuricurvum kujiense (strain ATCC BAA-921 / DSM 16994 / JCM 11577 / YK-1)</name>
    <dbReference type="NCBI Taxonomy" id="709032"/>
    <lineage>
        <taxon>Bacteria</taxon>
        <taxon>Pseudomonadati</taxon>
        <taxon>Campylobacterota</taxon>
        <taxon>Epsilonproteobacteria</taxon>
        <taxon>Campylobacterales</taxon>
        <taxon>Sulfurimonadaceae</taxon>
        <taxon>Sulfuricurvum</taxon>
    </lineage>
</organism>
<dbReference type="eggNOG" id="COG3829">
    <property type="taxonomic scope" value="Bacteria"/>
</dbReference>